<keyword evidence="3" id="KW-1185">Reference proteome</keyword>
<dbReference type="RefSeq" id="WP_090869027.1">
    <property type="nucleotide sequence ID" value="NZ_FOHE01000007.1"/>
</dbReference>
<accession>A0A1I0CNX5</accession>
<dbReference type="Pfam" id="PF13215">
    <property type="entry name" value="DUF4023"/>
    <property type="match status" value="1"/>
</dbReference>
<feature type="region of interest" description="Disordered" evidence="1">
    <location>
        <begin position="1"/>
        <end position="39"/>
    </location>
</feature>
<sequence>MEGTSEFVAKFNERKRKNEQVKRRQASANKAKRLPNKRH</sequence>
<dbReference type="OrthoDB" id="2631586at2"/>
<dbReference type="STRING" id="930131.SAMN05216389_1073"/>
<dbReference type="AlphaFoldDB" id="A0A1I0CNX5"/>
<dbReference type="EMBL" id="FOHE01000007">
    <property type="protein sequence ID" value="SET21196.1"/>
    <property type="molecule type" value="Genomic_DNA"/>
</dbReference>
<evidence type="ECO:0000256" key="1">
    <source>
        <dbReference type="SAM" id="MobiDB-lite"/>
    </source>
</evidence>
<dbReference type="Proteomes" id="UP000198618">
    <property type="component" value="Unassembled WGS sequence"/>
</dbReference>
<feature type="compositionally biased region" description="Basic residues" evidence="1">
    <location>
        <begin position="30"/>
        <end position="39"/>
    </location>
</feature>
<gene>
    <name evidence="2" type="ORF">SAMN05216389_1073</name>
</gene>
<protein>
    <submittedName>
        <fullName evidence="2">Uncharacterized protein</fullName>
    </submittedName>
</protein>
<proteinExistence type="predicted"/>
<evidence type="ECO:0000313" key="3">
    <source>
        <dbReference type="Proteomes" id="UP000198618"/>
    </source>
</evidence>
<name>A0A1I0CNX5_9BACI</name>
<reference evidence="2 3" key="1">
    <citation type="submission" date="2016-10" db="EMBL/GenBank/DDBJ databases">
        <authorList>
            <person name="de Groot N.N."/>
        </authorList>
    </citation>
    <scope>NUCLEOTIDE SEQUENCE [LARGE SCALE GENOMIC DNA]</scope>
    <source>
        <strain evidence="2 3">IBRC-M 10780</strain>
    </source>
</reference>
<evidence type="ECO:0000313" key="2">
    <source>
        <dbReference type="EMBL" id="SET21196.1"/>
    </source>
</evidence>
<organism evidence="2 3">
    <name type="scientific">Oceanobacillus limi</name>
    <dbReference type="NCBI Taxonomy" id="930131"/>
    <lineage>
        <taxon>Bacteria</taxon>
        <taxon>Bacillati</taxon>
        <taxon>Bacillota</taxon>
        <taxon>Bacilli</taxon>
        <taxon>Bacillales</taxon>
        <taxon>Bacillaceae</taxon>
        <taxon>Oceanobacillus</taxon>
    </lineage>
</organism>
<dbReference type="InterPro" id="IPR025097">
    <property type="entry name" value="DUF4023"/>
</dbReference>